<feature type="region of interest" description="Disordered" evidence="1">
    <location>
        <begin position="1"/>
        <end position="51"/>
    </location>
</feature>
<reference evidence="2" key="1">
    <citation type="journal article" date="2023" name="G3 (Bethesda)">
        <title>A reference genome for the long-term kleptoplast-retaining sea slug Elysia crispata morphotype clarki.</title>
        <authorList>
            <person name="Eastman K.E."/>
            <person name="Pendleton A.L."/>
            <person name="Shaikh M.A."/>
            <person name="Suttiyut T."/>
            <person name="Ogas R."/>
            <person name="Tomko P."/>
            <person name="Gavelis G."/>
            <person name="Widhalm J.R."/>
            <person name="Wisecaver J.H."/>
        </authorList>
    </citation>
    <scope>NUCLEOTIDE SEQUENCE</scope>
    <source>
        <strain evidence="2">ECLA1</strain>
    </source>
</reference>
<accession>A0AAE1A0P6</accession>
<keyword evidence="3" id="KW-1185">Reference proteome</keyword>
<comment type="caution">
    <text evidence="2">The sequence shown here is derived from an EMBL/GenBank/DDBJ whole genome shotgun (WGS) entry which is preliminary data.</text>
</comment>
<dbReference type="AlphaFoldDB" id="A0AAE1A0P6"/>
<evidence type="ECO:0000256" key="1">
    <source>
        <dbReference type="SAM" id="MobiDB-lite"/>
    </source>
</evidence>
<proteinExistence type="predicted"/>
<evidence type="ECO:0000313" key="2">
    <source>
        <dbReference type="EMBL" id="KAK3779104.1"/>
    </source>
</evidence>
<evidence type="ECO:0000313" key="3">
    <source>
        <dbReference type="Proteomes" id="UP001283361"/>
    </source>
</evidence>
<name>A0AAE1A0P6_9GAST</name>
<sequence>MSKRNNSKRFAPPSELRQPKDTPRGSLYARPGGNCVQRTVKTPRFRSGTELPRAALTDFRSRSRLA</sequence>
<protein>
    <submittedName>
        <fullName evidence="2">Uncharacterized protein</fullName>
    </submittedName>
</protein>
<gene>
    <name evidence="2" type="ORF">RRG08_011129</name>
</gene>
<dbReference type="Proteomes" id="UP001283361">
    <property type="component" value="Unassembled WGS sequence"/>
</dbReference>
<dbReference type="EMBL" id="JAWDGP010002879">
    <property type="protein sequence ID" value="KAK3779104.1"/>
    <property type="molecule type" value="Genomic_DNA"/>
</dbReference>
<organism evidence="2 3">
    <name type="scientific">Elysia crispata</name>
    <name type="common">lettuce slug</name>
    <dbReference type="NCBI Taxonomy" id="231223"/>
    <lineage>
        <taxon>Eukaryota</taxon>
        <taxon>Metazoa</taxon>
        <taxon>Spiralia</taxon>
        <taxon>Lophotrochozoa</taxon>
        <taxon>Mollusca</taxon>
        <taxon>Gastropoda</taxon>
        <taxon>Heterobranchia</taxon>
        <taxon>Euthyneura</taxon>
        <taxon>Panpulmonata</taxon>
        <taxon>Sacoglossa</taxon>
        <taxon>Placobranchoidea</taxon>
        <taxon>Plakobranchidae</taxon>
        <taxon>Elysia</taxon>
    </lineage>
</organism>